<sequence length="99" mass="11521">MSYNKFHSRMIDNGFSLSTICNLKDEVDKTQTYTTTWYFIGESFYEASNNFMTRTISCATKAASTKQECENCMVVYNPISKIDTNKMGFNFFMYTKEQS</sequence>
<dbReference type="EMBL" id="UGTS01000006">
    <property type="protein sequence ID" value="SUC40131.1"/>
    <property type="molecule type" value="Genomic_DNA"/>
</dbReference>
<dbReference type="Proteomes" id="UP000254191">
    <property type="component" value="Unassembled WGS sequence"/>
</dbReference>
<name>A0A379GGY9_PROMI</name>
<proteinExistence type="predicted"/>
<dbReference type="AlphaFoldDB" id="A0A379GGY9"/>
<gene>
    <name evidence="1" type="ORF">NCTC11938_04418</name>
</gene>
<organism evidence="1 2">
    <name type="scientific">Proteus mirabilis</name>
    <dbReference type="NCBI Taxonomy" id="584"/>
    <lineage>
        <taxon>Bacteria</taxon>
        <taxon>Pseudomonadati</taxon>
        <taxon>Pseudomonadota</taxon>
        <taxon>Gammaproteobacteria</taxon>
        <taxon>Enterobacterales</taxon>
        <taxon>Morganellaceae</taxon>
        <taxon>Proteus</taxon>
    </lineage>
</organism>
<accession>A0A379GGY9</accession>
<reference evidence="1 2" key="1">
    <citation type="submission" date="2018-06" db="EMBL/GenBank/DDBJ databases">
        <authorList>
            <consortium name="Pathogen Informatics"/>
            <person name="Doyle S."/>
        </authorList>
    </citation>
    <scope>NUCLEOTIDE SEQUENCE [LARGE SCALE GENOMIC DNA]</scope>
    <source>
        <strain evidence="1 2">NCTC11938</strain>
    </source>
</reference>
<evidence type="ECO:0000313" key="2">
    <source>
        <dbReference type="Proteomes" id="UP000254191"/>
    </source>
</evidence>
<evidence type="ECO:0000313" key="1">
    <source>
        <dbReference type="EMBL" id="SUC40131.1"/>
    </source>
</evidence>
<protein>
    <submittedName>
        <fullName evidence="1">Uncharacterized protein</fullName>
    </submittedName>
</protein>